<dbReference type="EMBL" id="JBAMMX010000004">
    <property type="protein sequence ID" value="KAK6941679.1"/>
    <property type="molecule type" value="Genomic_DNA"/>
</dbReference>
<comment type="caution">
    <text evidence="6">The sequence shown here is derived from an EMBL/GenBank/DDBJ whole genome shotgun (WGS) entry which is preliminary data.</text>
</comment>
<protein>
    <submittedName>
        <fullName evidence="6">Phytocyanin domain</fullName>
    </submittedName>
</protein>
<dbReference type="PANTHER" id="PTHR33021">
    <property type="entry name" value="BLUE COPPER PROTEIN"/>
    <property type="match status" value="1"/>
</dbReference>
<dbReference type="SUPFAM" id="SSF49503">
    <property type="entry name" value="Cupredoxins"/>
    <property type="match status" value="1"/>
</dbReference>
<dbReference type="AlphaFoldDB" id="A0AAN8VWS0"/>
<evidence type="ECO:0000313" key="6">
    <source>
        <dbReference type="EMBL" id="KAK6941679.1"/>
    </source>
</evidence>
<dbReference type="InterPro" id="IPR003245">
    <property type="entry name" value="Phytocyanin_dom"/>
</dbReference>
<feature type="domain" description="Phytocyanin" evidence="5">
    <location>
        <begin position="1"/>
        <end position="99"/>
    </location>
</feature>
<dbReference type="InterPro" id="IPR039391">
    <property type="entry name" value="Phytocyanin-like"/>
</dbReference>
<feature type="compositionally biased region" description="Low complexity" evidence="3">
    <location>
        <begin position="124"/>
        <end position="160"/>
    </location>
</feature>
<name>A0AAN8VWS0_9MAGN</name>
<sequence>MGRRVMMMLVVAILAMDLITEMSEATTHIVGDMFNYQTGAHDVATVTKANHDACNPTSPIALSTTGPTNITLTSGSHYFICTFGTHCSSGQKLAVNVSTASTSPSPSPSPSPSTPTPTSPSPAPSTATAPSPGTSAPAPATATPPSSKTPSPSPSTSTSPSPSPTSPAGPPSPISPAGTPPSATPPSPAGETPGSTTSPPPPPPSSAPSVAAASGVTFLAIALALVY</sequence>
<evidence type="ECO:0000313" key="7">
    <source>
        <dbReference type="Proteomes" id="UP001370490"/>
    </source>
</evidence>
<dbReference type="PROSITE" id="PS51485">
    <property type="entry name" value="PHYTOCYANIN"/>
    <property type="match status" value="1"/>
</dbReference>
<dbReference type="InterPro" id="IPR028871">
    <property type="entry name" value="BlueCu_1_BS"/>
</dbReference>
<keyword evidence="7" id="KW-1185">Reference proteome</keyword>
<dbReference type="Pfam" id="PF02298">
    <property type="entry name" value="Cu_bind_like"/>
    <property type="match status" value="1"/>
</dbReference>
<keyword evidence="2" id="KW-0186">Copper</keyword>
<gene>
    <name evidence="6" type="ORF">RJ641_027056</name>
</gene>
<dbReference type="Proteomes" id="UP001370490">
    <property type="component" value="Unassembled WGS sequence"/>
</dbReference>
<feature type="signal peptide" evidence="4">
    <location>
        <begin position="1"/>
        <end position="25"/>
    </location>
</feature>
<dbReference type="PROSITE" id="PS00196">
    <property type="entry name" value="COPPER_BLUE"/>
    <property type="match status" value="1"/>
</dbReference>
<accession>A0AAN8VWS0</accession>
<dbReference type="GO" id="GO:0046872">
    <property type="term" value="F:metal ion binding"/>
    <property type="evidence" value="ECO:0007669"/>
    <property type="project" value="UniProtKB-KW"/>
</dbReference>
<keyword evidence="4" id="KW-0732">Signal</keyword>
<keyword evidence="1" id="KW-0479">Metal-binding</keyword>
<dbReference type="PANTHER" id="PTHR33021:SF494">
    <property type="entry name" value="BLUE COPPER PROTEIN"/>
    <property type="match status" value="1"/>
</dbReference>
<evidence type="ECO:0000256" key="3">
    <source>
        <dbReference type="SAM" id="MobiDB-lite"/>
    </source>
</evidence>
<dbReference type="InterPro" id="IPR008972">
    <property type="entry name" value="Cupredoxin"/>
</dbReference>
<feature type="region of interest" description="Disordered" evidence="3">
    <location>
        <begin position="98"/>
        <end position="211"/>
    </location>
</feature>
<reference evidence="6 7" key="1">
    <citation type="submission" date="2023-12" db="EMBL/GenBank/DDBJ databases">
        <title>A high-quality genome assembly for Dillenia turbinata (Dilleniales).</title>
        <authorList>
            <person name="Chanderbali A."/>
        </authorList>
    </citation>
    <scope>NUCLEOTIDE SEQUENCE [LARGE SCALE GENOMIC DNA]</scope>
    <source>
        <strain evidence="6">LSX21</strain>
        <tissue evidence="6">Leaf</tissue>
    </source>
</reference>
<feature type="compositionally biased region" description="Pro residues" evidence="3">
    <location>
        <begin position="161"/>
        <end position="188"/>
    </location>
</feature>
<evidence type="ECO:0000256" key="4">
    <source>
        <dbReference type="SAM" id="SignalP"/>
    </source>
</evidence>
<dbReference type="GO" id="GO:0005886">
    <property type="term" value="C:plasma membrane"/>
    <property type="evidence" value="ECO:0007669"/>
    <property type="project" value="TreeGrafter"/>
</dbReference>
<feature type="chain" id="PRO_5043002685" evidence="4">
    <location>
        <begin position="26"/>
        <end position="227"/>
    </location>
</feature>
<feature type="compositionally biased region" description="Pro residues" evidence="3">
    <location>
        <begin position="105"/>
        <end position="123"/>
    </location>
</feature>
<evidence type="ECO:0000256" key="1">
    <source>
        <dbReference type="ARBA" id="ARBA00022723"/>
    </source>
</evidence>
<organism evidence="6 7">
    <name type="scientific">Dillenia turbinata</name>
    <dbReference type="NCBI Taxonomy" id="194707"/>
    <lineage>
        <taxon>Eukaryota</taxon>
        <taxon>Viridiplantae</taxon>
        <taxon>Streptophyta</taxon>
        <taxon>Embryophyta</taxon>
        <taxon>Tracheophyta</taxon>
        <taxon>Spermatophyta</taxon>
        <taxon>Magnoliopsida</taxon>
        <taxon>eudicotyledons</taxon>
        <taxon>Gunneridae</taxon>
        <taxon>Pentapetalae</taxon>
        <taxon>Dilleniales</taxon>
        <taxon>Dilleniaceae</taxon>
        <taxon>Dillenia</taxon>
    </lineage>
</organism>
<dbReference type="GO" id="GO:0009055">
    <property type="term" value="F:electron transfer activity"/>
    <property type="evidence" value="ECO:0007669"/>
    <property type="project" value="InterPro"/>
</dbReference>
<evidence type="ECO:0000259" key="5">
    <source>
        <dbReference type="PROSITE" id="PS51485"/>
    </source>
</evidence>
<proteinExistence type="predicted"/>
<evidence type="ECO:0000256" key="2">
    <source>
        <dbReference type="ARBA" id="ARBA00023008"/>
    </source>
</evidence>
<dbReference type="Gene3D" id="2.60.40.420">
    <property type="entry name" value="Cupredoxins - blue copper proteins"/>
    <property type="match status" value="1"/>
</dbReference>